<dbReference type="EMBL" id="JAHZSS010000013">
    <property type="protein sequence ID" value="MBW8191604.1"/>
    <property type="molecule type" value="Genomic_DNA"/>
</dbReference>
<proteinExistence type="predicted"/>
<dbReference type="Proteomes" id="UP001166251">
    <property type="component" value="Unassembled WGS sequence"/>
</dbReference>
<dbReference type="RefSeq" id="WP_220104287.1">
    <property type="nucleotide sequence ID" value="NZ_JAHZSS010000013.1"/>
</dbReference>
<reference evidence="1" key="1">
    <citation type="submission" date="2021-07" db="EMBL/GenBank/DDBJ databases">
        <title>Neiella marina sp. nov., isolated from the intestinal content of sea cucumber Apostichopus japonicus.</title>
        <authorList>
            <person name="Bai X."/>
        </authorList>
    </citation>
    <scope>NUCLEOTIDE SEQUENCE</scope>
    <source>
        <strain evidence="1">126</strain>
    </source>
</reference>
<evidence type="ECO:0000313" key="1">
    <source>
        <dbReference type="EMBL" id="MBW8191604.1"/>
    </source>
</evidence>
<name>A0ABS7EGX0_9GAMM</name>
<evidence type="ECO:0000313" key="2">
    <source>
        <dbReference type="Proteomes" id="UP001166251"/>
    </source>
</evidence>
<organism evidence="1 2">
    <name type="scientific">Neiella holothuriorum</name>
    <dbReference type="NCBI Taxonomy" id="2870530"/>
    <lineage>
        <taxon>Bacteria</taxon>
        <taxon>Pseudomonadati</taxon>
        <taxon>Pseudomonadota</taxon>
        <taxon>Gammaproteobacteria</taxon>
        <taxon>Alteromonadales</taxon>
        <taxon>Echinimonadaceae</taxon>
        <taxon>Neiella</taxon>
    </lineage>
</organism>
<protein>
    <submittedName>
        <fullName evidence="1">Uncharacterized protein</fullName>
    </submittedName>
</protein>
<keyword evidence="2" id="KW-1185">Reference proteome</keyword>
<gene>
    <name evidence="1" type="ORF">K0504_11200</name>
</gene>
<accession>A0ABS7EGX0</accession>
<sequence>MIFSRNNPNTASETHIFRRPANDFTIDEHLLSKGQINLIRWMWPTTNYQYEQLCSAYRNYLKVERCGLSEQQCRALGFDIDMEGALTLEQTLTTLAAGDWLTVDEVNQQVQMTTKCQNWLHAKLTRRFGNQWQNWRNELQRIHALMPNAQPMINEHIAIMHYANGLTPQQAARWFRWNDLQIRANETISNAVSKQLNIAKHDLPNHKIFHVNPTLKFIDAAVSTAFDPVSLSVEVKLGNTKKNLPECQIGEISDNRFAIAQLADVAGYFVEVPPDIEQIELFCLWRVHDGERIISVSHNLSYSLASKETGWLYSAEVQLPTEHQSQFFSPDSFFEIEALTGKKPTSAELIKLVPRVRFQIEQLELKPNRVKIVESLLLNAKTAHDATAICL</sequence>
<comment type="caution">
    <text evidence="1">The sequence shown here is derived from an EMBL/GenBank/DDBJ whole genome shotgun (WGS) entry which is preliminary data.</text>
</comment>